<protein>
    <submittedName>
        <fullName evidence="1">Uncharacterized protein</fullName>
    </submittedName>
</protein>
<proteinExistence type="predicted"/>
<organism evidence="1 2">
    <name type="scientific">Starkeya nomas</name>
    <dbReference type="NCBI Taxonomy" id="2666134"/>
    <lineage>
        <taxon>Bacteria</taxon>
        <taxon>Pseudomonadati</taxon>
        <taxon>Pseudomonadota</taxon>
        <taxon>Alphaproteobacteria</taxon>
        <taxon>Hyphomicrobiales</taxon>
        <taxon>Xanthobacteraceae</taxon>
        <taxon>Starkeya</taxon>
    </lineage>
</organism>
<gene>
    <name evidence="1" type="ORF">STARVERO_01235</name>
</gene>
<accession>A0A5S9NKB9</accession>
<name>A0A5S9NKB9_9HYPH</name>
<evidence type="ECO:0000313" key="2">
    <source>
        <dbReference type="Proteomes" id="UP000433050"/>
    </source>
</evidence>
<dbReference type="RefSeq" id="WP_159598262.1">
    <property type="nucleotide sequence ID" value="NZ_CACSAS010000001.1"/>
</dbReference>
<reference evidence="1 2" key="1">
    <citation type="submission" date="2019-12" db="EMBL/GenBank/DDBJ databases">
        <authorList>
            <person name="Reyes-Prieto M."/>
        </authorList>
    </citation>
    <scope>NUCLEOTIDE SEQUENCE [LARGE SCALE GENOMIC DNA]</scope>
    <source>
        <strain evidence="1">HF14-78462</strain>
    </source>
</reference>
<evidence type="ECO:0000313" key="1">
    <source>
        <dbReference type="EMBL" id="CAA0090901.1"/>
    </source>
</evidence>
<dbReference type="EMBL" id="CACSAS010000001">
    <property type="protein sequence ID" value="CAA0090901.1"/>
    <property type="molecule type" value="Genomic_DNA"/>
</dbReference>
<dbReference type="AlphaFoldDB" id="A0A5S9NKB9"/>
<keyword evidence="2" id="KW-1185">Reference proteome</keyword>
<dbReference type="Proteomes" id="UP000433050">
    <property type="component" value="Unassembled WGS sequence"/>
</dbReference>
<sequence length="220" mass="24203">MPNFGLSAYLKLICLSDRRQQSALRERLQPSEGGYDYHKSLKLAAERLLVRGLTEAEVLTSLDGVKQAPERQSAKEGIKVLADWRRGHPGEIVDFATVTAEGPAGIVRVSFQPTFGIKIRNQLVAVHVWNNKAPDLVDRFVYGALSLFPSVYSRAAQVPDDVAVLSLRDGAFFRLSEGMEYSSLGAAQIAVIERRLQEIATGLGLPRAERRPPSSPPPRP</sequence>